<protein>
    <recommendedName>
        <fullName evidence="2">Helicase ATP-binding domain-containing protein</fullName>
    </recommendedName>
</protein>
<dbReference type="PANTHER" id="PTHR45766">
    <property type="entry name" value="DNA ANNEALING HELICASE AND ENDONUCLEASE ZRANB3 FAMILY MEMBER"/>
    <property type="match status" value="1"/>
</dbReference>
<dbReference type="Gene3D" id="3.40.50.300">
    <property type="entry name" value="P-loop containing nucleotide triphosphate hydrolases"/>
    <property type="match status" value="2"/>
</dbReference>
<dbReference type="GO" id="GO:0016787">
    <property type="term" value="F:hydrolase activity"/>
    <property type="evidence" value="ECO:0007669"/>
    <property type="project" value="UniProtKB-KW"/>
</dbReference>
<dbReference type="Gene3D" id="2.150.10.10">
    <property type="entry name" value="Serralysin-like metalloprotease, C-terminal"/>
    <property type="match status" value="1"/>
</dbReference>
<accession>A0A6C0ASS1</accession>
<dbReference type="PANTHER" id="PTHR45766:SF6">
    <property type="entry name" value="SWI_SNF-RELATED MATRIX-ASSOCIATED ACTIN-DEPENDENT REGULATOR OF CHROMATIN SUBFAMILY A-LIKE PROTEIN 1"/>
    <property type="match status" value="1"/>
</dbReference>
<reference evidence="3" key="1">
    <citation type="journal article" date="2020" name="Nature">
        <title>Giant virus diversity and host interactions through global metagenomics.</title>
        <authorList>
            <person name="Schulz F."/>
            <person name="Roux S."/>
            <person name="Paez-Espino D."/>
            <person name="Jungbluth S."/>
            <person name="Walsh D.A."/>
            <person name="Denef V.J."/>
            <person name="McMahon K.D."/>
            <person name="Konstantinidis K.T."/>
            <person name="Eloe-Fadrosh E.A."/>
            <person name="Kyrpides N.C."/>
            <person name="Woyke T."/>
        </authorList>
    </citation>
    <scope>NUCLEOTIDE SEQUENCE</scope>
    <source>
        <strain evidence="3">GVMAG-S-1101171-111</strain>
    </source>
</reference>
<sequence>MSISNPSQNISLDLLERKILPNIQKEIRVQFANSSISDKNGTIETETFEQESNIEFKPLAKRKPVSVLDKRKQSTINREEIMKKLQQNKMLTTRSDMIAPAEIVNIGSQSEEPTKIAPEQEEVPISTKKRLTIREPVVEENNEVDEDQDMKDLMAIVETEEKLKEPTLEEEAIEKAEEVLPVPIKIKVKRPRKDKEPEIEVPVDLTTAVIRTQKVAERLPKEREKIIIKASEYYMNNRKMFIQKLTSLFNPYARDIIADASTASCDSRSQSNDFDPLTHQKIVRDYLNLYTPYRGLLLYHGLGSGKTCTSIAIAEGMKSNKRVFVLTPASLKMNFFSEMKKCGDLLYKKNQFWEFVSIEGNPEYVGVLSRALSLSTEYIRRHGGAWLVNVKKEANYSELTTEQQVTLDKQLDEMIRTKYTDINYNGLNRRKIDALTGSGTKNPFDNAVVVIDEAHNLVSRIVNKIKKPDSISYILYDCLMKATNVKVVLLTGTPIINYPNEIGILYNILRGYIKTWTMTVNVKTREPINTDAIITMLDAAKLRTFDFIEYTGNRLTITRNPFGFINMKKVGRLKGQGAKAYGGDRDAITPKKITLKIKDGRGDSKKTKKNREPLPFINGLVEKFMAPEEVIEEEDAVAERNARVGPNFDNNPYKGGAGATTITGGAGATTITGGAGATTITGGAGATTITGGASEAFERYSGVKLDETGNMSDQVFIDTVLKILRKNDLDVPQGSIEVNYHKALPDNAEGFFATFVNTESGEAKNLNLFQKRILGLTSYFRSAQEQLLPSYVKTEAGDIYHVIRTPMSDHQFSIYSKIRKEEADREKANKKRKLKQSEDDPYTISSTYRIFSRVACNFTFPNGIERPVPNVKESKDLSEAIFDVVPLNQRVDVDEFGGISEEEEKEEVDAEMTDADTSKYVKRIEKAMEDVNVLEEGTSTSKYLSMDALQSLSPKFAAIMENITNEANQGLHLLYSHFRTIEGIGILRLILLANGFAEFKLSNNGDGWQIVEKEEDAGKPRFALYTGTETVEEKEIIRNVFNGAWDFVPTAISKKLRKTSTNNMYGEAIKLLMITSSGAEGINLKNTRYVHIVEPYWHMVRTEQVVGRARRICSHQDLPEELRTVEVFLYITTLSEEQKVDEKNIELRVRDISRIDKKTPVTTDETLYEIASMKQRINNQILQAAKESAIDCNLYSSTRSGDEPLVCYGFGKVDSNAFSSHPIFEKDRDAAVQGKDVKTVKMRAVKIKIGDENYALNEATSEVYDLESYNRAKVSGTEPILVGRLENLRGEYKFVRI</sequence>
<proteinExistence type="predicted"/>
<feature type="domain" description="Helicase ATP-binding" evidence="2">
    <location>
        <begin position="272"/>
        <end position="531"/>
    </location>
</feature>
<dbReference type="SUPFAM" id="SSF52540">
    <property type="entry name" value="P-loop containing nucleoside triphosphate hydrolases"/>
    <property type="match status" value="2"/>
</dbReference>
<keyword evidence="1" id="KW-0378">Hydrolase</keyword>
<organism evidence="3">
    <name type="scientific">viral metagenome</name>
    <dbReference type="NCBI Taxonomy" id="1070528"/>
    <lineage>
        <taxon>unclassified sequences</taxon>
        <taxon>metagenomes</taxon>
        <taxon>organismal metagenomes</taxon>
    </lineage>
</organism>
<dbReference type="InterPro" id="IPR001650">
    <property type="entry name" value="Helicase_C-like"/>
</dbReference>
<dbReference type="InterPro" id="IPR011049">
    <property type="entry name" value="Serralysin-like_metalloprot_C"/>
</dbReference>
<evidence type="ECO:0000259" key="2">
    <source>
        <dbReference type="SMART" id="SM00487"/>
    </source>
</evidence>
<dbReference type="InterPro" id="IPR014001">
    <property type="entry name" value="Helicase_ATP-bd"/>
</dbReference>
<name>A0A6C0ASS1_9ZZZZ</name>
<dbReference type="GO" id="GO:0005524">
    <property type="term" value="F:ATP binding"/>
    <property type="evidence" value="ECO:0007669"/>
    <property type="project" value="InterPro"/>
</dbReference>
<dbReference type="EMBL" id="MN740805">
    <property type="protein sequence ID" value="QHS82812.1"/>
    <property type="molecule type" value="Genomic_DNA"/>
</dbReference>
<dbReference type="SUPFAM" id="SSF51120">
    <property type="entry name" value="beta-Roll"/>
    <property type="match status" value="1"/>
</dbReference>
<evidence type="ECO:0000313" key="3">
    <source>
        <dbReference type="EMBL" id="QHS82812.1"/>
    </source>
</evidence>
<dbReference type="Pfam" id="PF00271">
    <property type="entry name" value="Helicase_C"/>
    <property type="match status" value="1"/>
</dbReference>
<dbReference type="SMART" id="SM00487">
    <property type="entry name" value="DEXDc"/>
    <property type="match status" value="1"/>
</dbReference>
<dbReference type="Pfam" id="PF04851">
    <property type="entry name" value="ResIII"/>
    <property type="match status" value="1"/>
</dbReference>
<dbReference type="GO" id="GO:0003677">
    <property type="term" value="F:DNA binding"/>
    <property type="evidence" value="ECO:0007669"/>
    <property type="project" value="InterPro"/>
</dbReference>
<dbReference type="InterPro" id="IPR006935">
    <property type="entry name" value="Helicase/UvrB_N"/>
</dbReference>
<evidence type="ECO:0000256" key="1">
    <source>
        <dbReference type="ARBA" id="ARBA00022801"/>
    </source>
</evidence>
<dbReference type="InterPro" id="IPR027417">
    <property type="entry name" value="P-loop_NTPase"/>
</dbReference>